<dbReference type="AlphaFoldDB" id="A0A4Q7NRS4"/>
<dbReference type="Gene3D" id="3.30.1600.10">
    <property type="entry name" value="SIR2/SIRT2 'Small Domain"/>
    <property type="match status" value="1"/>
</dbReference>
<keyword evidence="4 5" id="KW-0520">NAD</keyword>
<evidence type="ECO:0000313" key="9">
    <source>
        <dbReference type="Proteomes" id="UP000293638"/>
    </source>
</evidence>
<dbReference type="GO" id="GO:0005737">
    <property type="term" value="C:cytoplasm"/>
    <property type="evidence" value="ECO:0007669"/>
    <property type="project" value="UniProtKB-SubCell"/>
</dbReference>
<dbReference type="HAMAP" id="MF_01967">
    <property type="entry name" value="Sirtuin_ClassII"/>
    <property type="match status" value="1"/>
</dbReference>
<comment type="similarity">
    <text evidence="5">Belongs to the sirtuin family. Class II subfamily.</text>
</comment>
<feature type="binding site" evidence="5 6">
    <location>
        <position position="183"/>
    </location>
    <ligand>
        <name>Zn(2+)</name>
        <dbReference type="ChEBI" id="CHEBI:29105"/>
    </ligand>
</feature>
<dbReference type="PANTHER" id="PTHR11085:SF10">
    <property type="entry name" value="NAD-DEPENDENT PROTEIN DEACYLASE SIRTUIN-5, MITOCHONDRIAL-RELATED"/>
    <property type="match status" value="1"/>
</dbReference>
<dbReference type="Gene3D" id="3.40.50.1220">
    <property type="entry name" value="TPP-binding domain"/>
    <property type="match status" value="1"/>
</dbReference>
<feature type="binding site" evidence="5">
    <location>
        <begin position="220"/>
        <end position="222"/>
    </location>
    <ligand>
        <name>NAD(+)</name>
        <dbReference type="ChEBI" id="CHEBI:57540"/>
    </ligand>
</feature>
<dbReference type="Pfam" id="PF02146">
    <property type="entry name" value="SIR2"/>
    <property type="match status" value="1"/>
</dbReference>
<feature type="binding site" evidence="5">
    <location>
        <position position="264"/>
    </location>
    <ligand>
        <name>NAD(+)</name>
        <dbReference type="ChEBI" id="CHEBI:57540"/>
    </ligand>
</feature>
<evidence type="ECO:0000259" key="7">
    <source>
        <dbReference type="PROSITE" id="PS50305"/>
    </source>
</evidence>
<dbReference type="PANTHER" id="PTHR11085">
    <property type="entry name" value="NAD-DEPENDENT PROTEIN DEACYLASE SIRTUIN-5, MITOCHONDRIAL-RELATED"/>
    <property type="match status" value="1"/>
</dbReference>
<feature type="binding site" evidence="5">
    <location>
        <begin position="246"/>
        <end position="248"/>
    </location>
    <ligand>
        <name>NAD(+)</name>
        <dbReference type="ChEBI" id="CHEBI:57540"/>
    </ligand>
</feature>
<dbReference type="EMBL" id="SGXD01000002">
    <property type="protein sequence ID" value="RZS89685.1"/>
    <property type="molecule type" value="Genomic_DNA"/>
</dbReference>
<organism evidence="8 9">
    <name type="scientific">Motilibacter rhizosphaerae</name>
    <dbReference type="NCBI Taxonomy" id="598652"/>
    <lineage>
        <taxon>Bacteria</taxon>
        <taxon>Bacillati</taxon>
        <taxon>Actinomycetota</taxon>
        <taxon>Actinomycetes</taxon>
        <taxon>Motilibacterales</taxon>
        <taxon>Motilibacteraceae</taxon>
        <taxon>Motilibacter</taxon>
    </lineage>
</organism>
<feature type="binding site" evidence="5 6">
    <location>
        <position position="132"/>
    </location>
    <ligand>
        <name>Zn(2+)</name>
        <dbReference type="ChEBI" id="CHEBI:29105"/>
    </ligand>
</feature>
<comment type="catalytic activity">
    <reaction evidence="5">
        <text>N(6)-acetyl-L-lysyl-[protein] + NAD(+) + H2O = 2''-O-acetyl-ADP-D-ribose + nicotinamide + L-lysyl-[protein]</text>
        <dbReference type="Rhea" id="RHEA:43636"/>
        <dbReference type="Rhea" id="RHEA-COMP:9752"/>
        <dbReference type="Rhea" id="RHEA-COMP:10731"/>
        <dbReference type="ChEBI" id="CHEBI:15377"/>
        <dbReference type="ChEBI" id="CHEBI:17154"/>
        <dbReference type="ChEBI" id="CHEBI:29969"/>
        <dbReference type="ChEBI" id="CHEBI:57540"/>
        <dbReference type="ChEBI" id="CHEBI:61930"/>
        <dbReference type="ChEBI" id="CHEBI:83767"/>
        <dbReference type="EC" id="2.3.1.286"/>
    </reaction>
</comment>
<evidence type="ECO:0000256" key="4">
    <source>
        <dbReference type="ARBA" id="ARBA00023027"/>
    </source>
</evidence>
<feature type="domain" description="Deacetylase sirtuin-type" evidence="7">
    <location>
        <begin position="1"/>
        <end position="289"/>
    </location>
</feature>
<feature type="binding site" evidence="5">
    <location>
        <begin position="103"/>
        <end position="106"/>
    </location>
    <ligand>
        <name>NAD(+)</name>
        <dbReference type="ChEBI" id="CHEBI:57540"/>
    </ligand>
</feature>
<dbReference type="InterPro" id="IPR026591">
    <property type="entry name" value="Sirtuin_cat_small_dom_sf"/>
</dbReference>
<accession>A0A4Q7NRS4</accession>
<dbReference type="SUPFAM" id="SSF52467">
    <property type="entry name" value="DHS-like NAD/FAD-binding domain"/>
    <property type="match status" value="1"/>
</dbReference>
<feature type="active site" description="Proton acceptor" evidence="5 6">
    <location>
        <position position="121"/>
    </location>
</feature>
<proteinExistence type="inferred from homology"/>
<dbReference type="InterPro" id="IPR026590">
    <property type="entry name" value="Ssirtuin_cat_dom"/>
</dbReference>
<keyword evidence="5" id="KW-0963">Cytoplasm</keyword>
<sequence>MQQLTDLDRLAELVARGDVAVLTGAGLSTESGIPDYRGATGAAQRRHSPMTYQEFTGSPEARQRYWARSHVGWRTIGRALPNPGHVAVARLEQAGLLSGLVTQNVDGLHAAAGSRDVVELHGALARVVCLGCGALTPRSALDARLAAANAAWSGVVLALNPDGDALLDDTDVEGFTVVDCAACGGVLKPDVVFFGETVPADRVAASFAVVDRAASLLVLGSSLHVMSGYRFVLHAVRRGIPVALVNLGPTRGDRHADLRLDAPLGAVLPGLVDRVMPRTAAAIATPSMP</sequence>
<dbReference type="InterPro" id="IPR029035">
    <property type="entry name" value="DHS-like_NAD/FAD-binding_dom"/>
</dbReference>
<dbReference type="PROSITE" id="PS50305">
    <property type="entry name" value="SIRTUIN"/>
    <property type="match status" value="1"/>
</dbReference>
<name>A0A4Q7NRS4_9ACTN</name>
<evidence type="ECO:0000313" key="8">
    <source>
        <dbReference type="EMBL" id="RZS89685.1"/>
    </source>
</evidence>
<feature type="binding site" evidence="5 6">
    <location>
        <position position="180"/>
    </location>
    <ligand>
        <name>Zn(2+)</name>
        <dbReference type="ChEBI" id="CHEBI:29105"/>
    </ligand>
</feature>
<evidence type="ECO:0000256" key="3">
    <source>
        <dbReference type="ARBA" id="ARBA00022833"/>
    </source>
</evidence>
<comment type="cofactor">
    <cofactor evidence="5">
        <name>Zn(2+)</name>
        <dbReference type="ChEBI" id="CHEBI:29105"/>
    </cofactor>
    <text evidence="5">Binds 1 zinc ion per subunit.</text>
</comment>
<dbReference type="GO" id="GO:0017136">
    <property type="term" value="F:histone deacetylase activity, NAD-dependent"/>
    <property type="evidence" value="ECO:0007669"/>
    <property type="project" value="TreeGrafter"/>
</dbReference>
<feature type="binding site" evidence="5 6">
    <location>
        <position position="129"/>
    </location>
    <ligand>
        <name>Zn(2+)</name>
        <dbReference type="ChEBI" id="CHEBI:29105"/>
    </ligand>
</feature>
<comment type="subcellular location">
    <subcellularLocation>
        <location evidence="5">Cytoplasm</location>
    </subcellularLocation>
</comment>
<dbReference type="GO" id="GO:0070403">
    <property type="term" value="F:NAD+ binding"/>
    <property type="evidence" value="ECO:0007669"/>
    <property type="project" value="UniProtKB-UniRule"/>
</dbReference>
<evidence type="ECO:0000256" key="1">
    <source>
        <dbReference type="ARBA" id="ARBA00022679"/>
    </source>
</evidence>
<gene>
    <name evidence="5" type="primary">cobB</name>
    <name evidence="8" type="ORF">EV189_1456</name>
</gene>
<keyword evidence="2 5" id="KW-0479">Metal-binding</keyword>
<dbReference type="NCBIfam" id="NF003738">
    <property type="entry name" value="PRK05333.1"/>
    <property type="match status" value="1"/>
</dbReference>
<dbReference type="InterPro" id="IPR003000">
    <property type="entry name" value="Sirtuin"/>
</dbReference>
<comment type="caution">
    <text evidence="5">Lacks conserved residue(s) required for the propagation of feature annotation.</text>
</comment>
<dbReference type="Proteomes" id="UP000293638">
    <property type="component" value="Unassembled WGS sequence"/>
</dbReference>
<dbReference type="EC" id="2.3.1.286" evidence="5"/>
<evidence type="ECO:0000256" key="2">
    <source>
        <dbReference type="ARBA" id="ARBA00022723"/>
    </source>
</evidence>
<comment type="caution">
    <text evidence="8">The sequence shown here is derived from an EMBL/GenBank/DDBJ whole genome shotgun (WGS) entry which is preliminary data.</text>
</comment>
<reference evidence="8 9" key="1">
    <citation type="submission" date="2019-02" db="EMBL/GenBank/DDBJ databases">
        <title>Genomic Encyclopedia of Type Strains, Phase IV (KMG-IV): sequencing the most valuable type-strain genomes for metagenomic binning, comparative biology and taxonomic classification.</title>
        <authorList>
            <person name="Goeker M."/>
        </authorList>
    </citation>
    <scope>NUCLEOTIDE SEQUENCE [LARGE SCALE GENOMIC DNA]</scope>
    <source>
        <strain evidence="8 9">DSM 45622</strain>
    </source>
</reference>
<dbReference type="InterPro" id="IPR050134">
    <property type="entry name" value="NAD-dep_sirtuin_deacylases"/>
</dbReference>
<dbReference type="RefSeq" id="WP_231116157.1">
    <property type="nucleotide sequence ID" value="NZ_SGXD01000002.1"/>
</dbReference>
<comment type="function">
    <text evidence="5">NAD-dependent protein deacetylase which modulates the activities of several enzymes which are inactive in their acetylated form.</text>
</comment>
<evidence type="ECO:0000256" key="5">
    <source>
        <dbReference type="HAMAP-Rule" id="MF_01967"/>
    </source>
</evidence>
<keyword evidence="3 5" id="KW-0862">Zinc</keyword>
<dbReference type="InterPro" id="IPR026587">
    <property type="entry name" value="Sirtuin_class_II"/>
</dbReference>
<dbReference type="GO" id="GO:0008270">
    <property type="term" value="F:zinc ion binding"/>
    <property type="evidence" value="ECO:0007669"/>
    <property type="project" value="UniProtKB-UniRule"/>
</dbReference>
<keyword evidence="1 5" id="KW-0808">Transferase</keyword>
<protein>
    <recommendedName>
        <fullName evidence="5">NAD-dependent protein deacetylase</fullName>
        <ecNumber evidence="5">2.3.1.286</ecNumber>
    </recommendedName>
    <alternativeName>
        <fullName evidence="5">Regulatory protein SIR2 homolog</fullName>
    </alternativeName>
</protein>
<evidence type="ECO:0000256" key="6">
    <source>
        <dbReference type="PROSITE-ProRule" id="PRU00236"/>
    </source>
</evidence>
<keyword evidence="9" id="KW-1185">Reference proteome</keyword>